<dbReference type="EMBL" id="UYWY01021537">
    <property type="protein sequence ID" value="VDM44368.1"/>
    <property type="molecule type" value="Genomic_DNA"/>
</dbReference>
<keyword evidence="1" id="KW-0472">Membrane</keyword>
<keyword evidence="1" id="KW-1133">Transmembrane helix</keyword>
<sequence>MSPSTNALTPLSRYPFSSAVAIGQCSQDRTAAHYDRREVDTNALEGRTHVSSYLCAVMSPAFTFMRLVGLYHVSAIKSLNAALVVYGLLIIAIQCIAAFRRVSLLQLNALTVQTASTLISAIFVCSGAIASMYLFRLGPRLRELHATVIQEVAQYDREMTDVRKIRAVSVFLVLFVVGISALIVASHAVLLMRFDDAAFYTQPLFTRHTLFIDFYVLFIGECACLMCAAIFIMCCHVLSRSTQVLVNHMNEECTDDQQRLIAFTFICHVTAHGLHAYEPVTVEY</sequence>
<evidence type="ECO:0000313" key="2">
    <source>
        <dbReference type="EMBL" id="KHN76058.1"/>
    </source>
</evidence>
<dbReference type="EMBL" id="JPKZ01002570">
    <property type="protein sequence ID" value="KHN76058.1"/>
    <property type="molecule type" value="Genomic_DNA"/>
</dbReference>
<organism evidence="2 4">
    <name type="scientific">Toxocara canis</name>
    <name type="common">Canine roundworm</name>
    <dbReference type="NCBI Taxonomy" id="6265"/>
    <lineage>
        <taxon>Eukaryota</taxon>
        <taxon>Metazoa</taxon>
        <taxon>Ecdysozoa</taxon>
        <taxon>Nematoda</taxon>
        <taxon>Chromadorea</taxon>
        <taxon>Rhabditida</taxon>
        <taxon>Spirurina</taxon>
        <taxon>Ascaridomorpha</taxon>
        <taxon>Ascaridoidea</taxon>
        <taxon>Toxocaridae</taxon>
        <taxon>Toxocara</taxon>
    </lineage>
</organism>
<dbReference type="AlphaFoldDB" id="A0A0B2V3D1"/>
<evidence type="ECO:0000313" key="4">
    <source>
        <dbReference type="Proteomes" id="UP000031036"/>
    </source>
</evidence>
<reference evidence="3" key="2">
    <citation type="submission" date="2018-11" db="EMBL/GenBank/DDBJ databases">
        <authorList>
            <consortium name="Pathogen Informatics"/>
        </authorList>
    </citation>
    <scope>NUCLEOTIDE SEQUENCE [LARGE SCALE GENOMIC DNA]</scope>
</reference>
<proteinExistence type="predicted"/>
<protein>
    <recommendedName>
        <fullName evidence="5">Serpentine receptor class alpha/beta-14</fullName>
    </recommendedName>
</protein>
<feature type="transmembrane region" description="Helical" evidence="1">
    <location>
        <begin position="50"/>
        <end position="71"/>
    </location>
</feature>
<accession>A0A0B2V3D1</accession>
<reference evidence="2 4" key="1">
    <citation type="submission" date="2014-11" db="EMBL/GenBank/DDBJ databases">
        <title>Genetic blueprint of the zoonotic pathogen Toxocara canis.</title>
        <authorList>
            <person name="Zhu X.-Q."/>
            <person name="Korhonen P.K."/>
            <person name="Cai H."/>
            <person name="Young N.D."/>
            <person name="Nejsum P."/>
            <person name="von Samson-Himmelstjerna G."/>
            <person name="Boag P.R."/>
            <person name="Tan P."/>
            <person name="Li Q."/>
            <person name="Min J."/>
            <person name="Yang Y."/>
            <person name="Wang X."/>
            <person name="Fang X."/>
            <person name="Hall R.S."/>
            <person name="Hofmann A."/>
            <person name="Sternberg P.W."/>
            <person name="Jex A.R."/>
            <person name="Gasser R.B."/>
        </authorList>
    </citation>
    <scope>NUCLEOTIDE SEQUENCE [LARGE SCALE GENOMIC DNA]</scope>
    <source>
        <strain evidence="2">PN_DK_2014</strain>
    </source>
</reference>
<feature type="transmembrane region" description="Helical" evidence="1">
    <location>
        <begin position="83"/>
        <end position="102"/>
    </location>
</feature>
<feature type="transmembrane region" description="Helical" evidence="1">
    <location>
        <begin position="114"/>
        <end position="135"/>
    </location>
</feature>
<name>A0A0B2V3D1_TOXCA</name>
<evidence type="ECO:0000256" key="1">
    <source>
        <dbReference type="SAM" id="Phobius"/>
    </source>
</evidence>
<gene>
    <name evidence="2" type="ORF">Tcan_17525</name>
    <name evidence="3" type="ORF">TCNE_LOCUS13047</name>
</gene>
<dbReference type="Proteomes" id="UP000031036">
    <property type="component" value="Unassembled WGS sequence"/>
</dbReference>
<evidence type="ECO:0008006" key="5">
    <source>
        <dbReference type="Google" id="ProtNLM"/>
    </source>
</evidence>
<feature type="transmembrane region" description="Helical" evidence="1">
    <location>
        <begin position="167"/>
        <end position="194"/>
    </location>
</feature>
<feature type="transmembrane region" description="Helical" evidence="1">
    <location>
        <begin position="214"/>
        <end position="239"/>
    </location>
</feature>
<evidence type="ECO:0000313" key="3">
    <source>
        <dbReference type="EMBL" id="VDM44368.1"/>
    </source>
</evidence>
<keyword evidence="4" id="KW-1185">Reference proteome</keyword>
<dbReference type="OMA" id="YEMILAP"/>
<dbReference type="OrthoDB" id="10608183at2759"/>
<keyword evidence="1" id="KW-0812">Transmembrane</keyword>